<sequence length="500" mass="53605">MSMRSLGLSLWSATASRSSTSSTQRRGSQGGELTPTGFGLPSLQDPDPFGVRALELAGLEIKEAGSSTRPSIDAFEYRPSPTSPVFRLSTQGGDITGTSDSRRNSRRNSKRNSKRSLLSIATDGASSEPRNAIASPPPLPPRRTSLSSLTSTAKSSPVAATFAIDAGIVQSPTTTESKLSRSQSLRSNPQQIPETIDEMVNEEESEEEDGEFSDEEDIIIEEVSTSMVPAVPTVLATPFSAKAKVVSIRKKGPPALPLKSPLRPRQVFGTPAQDDFHEDQDETSTAYSLSPDKSAFDKGEPSPTPWSEQTSLQDNESIRCKDAGRESLSLSDRDDASIKSPSLNVGNPSATKETTPVVENANFLLPSTTYNPTEKQIKHETAPNATVPEGAESTDATINDVGTEEHSLPDNKSSVSGSTVASISDAKEINKSGSELNLASLIKQGLSEGDANENDYEHTTLDHYYKENDISDYEDDVPCSTLPDKPIVPVSVDHKAELSY</sequence>
<feature type="compositionally biased region" description="Basic and acidic residues" evidence="1">
    <location>
        <begin position="316"/>
        <end position="337"/>
    </location>
</feature>
<organism evidence="2 3">
    <name type="scientific">Gomphillus americanus</name>
    <dbReference type="NCBI Taxonomy" id="1940652"/>
    <lineage>
        <taxon>Eukaryota</taxon>
        <taxon>Fungi</taxon>
        <taxon>Dikarya</taxon>
        <taxon>Ascomycota</taxon>
        <taxon>Pezizomycotina</taxon>
        <taxon>Lecanoromycetes</taxon>
        <taxon>OSLEUM clade</taxon>
        <taxon>Ostropomycetidae</taxon>
        <taxon>Ostropales</taxon>
        <taxon>Graphidaceae</taxon>
        <taxon>Gomphilloideae</taxon>
        <taxon>Gomphillus</taxon>
    </lineage>
</organism>
<feature type="compositionally biased region" description="Low complexity" evidence="1">
    <location>
        <begin position="12"/>
        <end position="27"/>
    </location>
</feature>
<feature type="compositionally biased region" description="Polar residues" evidence="1">
    <location>
        <begin position="339"/>
        <end position="354"/>
    </location>
</feature>
<keyword evidence="3" id="KW-1185">Reference proteome</keyword>
<proteinExistence type="predicted"/>
<feature type="compositionally biased region" description="Low complexity" evidence="1">
    <location>
        <begin position="142"/>
        <end position="152"/>
    </location>
</feature>
<name>A0A8H3I4X6_9LECA</name>
<evidence type="ECO:0000256" key="1">
    <source>
        <dbReference type="SAM" id="MobiDB-lite"/>
    </source>
</evidence>
<feature type="compositionally biased region" description="Polar residues" evidence="1">
    <location>
        <begin position="305"/>
        <end position="315"/>
    </location>
</feature>
<feature type="region of interest" description="Disordered" evidence="1">
    <location>
        <begin position="252"/>
        <end position="361"/>
    </location>
</feature>
<dbReference type="EMBL" id="CAJPDQ010000002">
    <property type="protein sequence ID" value="CAF9904853.1"/>
    <property type="molecule type" value="Genomic_DNA"/>
</dbReference>
<feature type="region of interest" description="Disordered" evidence="1">
    <location>
        <begin position="172"/>
        <end position="214"/>
    </location>
</feature>
<feature type="compositionally biased region" description="Polar residues" evidence="1">
    <location>
        <begin position="172"/>
        <end position="193"/>
    </location>
</feature>
<feature type="compositionally biased region" description="Acidic residues" evidence="1">
    <location>
        <begin position="195"/>
        <end position="214"/>
    </location>
</feature>
<comment type="caution">
    <text evidence="2">The sequence shown here is derived from an EMBL/GenBank/DDBJ whole genome shotgun (WGS) entry which is preliminary data.</text>
</comment>
<dbReference type="AlphaFoldDB" id="A0A8H3I4X6"/>
<gene>
    <name evidence="2" type="ORF">GOMPHAMPRED_002966</name>
</gene>
<reference evidence="2" key="1">
    <citation type="submission" date="2021-03" db="EMBL/GenBank/DDBJ databases">
        <authorList>
            <person name="Tagirdzhanova G."/>
        </authorList>
    </citation>
    <scope>NUCLEOTIDE SEQUENCE</scope>
</reference>
<evidence type="ECO:0000313" key="3">
    <source>
        <dbReference type="Proteomes" id="UP000664169"/>
    </source>
</evidence>
<feature type="region of interest" description="Disordered" evidence="1">
    <location>
        <begin position="1"/>
        <end position="49"/>
    </location>
</feature>
<protein>
    <submittedName>
        <fullName evidence="2">Uncharacterized protein</fullName>
    </submittedName>
</protein>
<dbReference type="Proteomes" id="UP000664169">
    <property type="component" value="Unassembled WGS sequence"/>
</dbReference>
<feature type="compositionally biased region" description="Basic residues" evidence="1">
    <location>
        <begin position="104"/>
        <end position="114"/>
    </location>
</feature>
<accession>A0A8H3I4X6</accession>
<evidence type="ECO:0000313" key="2">
    <source>
        <dbReference type="EMBL" id="CAF9904853.1"/>
    </source>
</evidence>
<dbReference type="OrthoDB" id="443981at2759"/>
<feature type="region of interest" description="Disordered" evidence="1">
    <location>
        <begin position="61"/>
        <end position="152"/>
    </location>
</feature>
<feature type="compositionally biased region" description="Polar residues" evidence="1">
    <location>
        <begin position="88"/>
        <end position="99"/>
    </location>
</feature>